<evidence type="ECO:0000256" key="3">
    <source>
        <dbReference type="ARBA" id="ARBA00022692"/>
    </source>
</evidence>
<evidence type="ECO:0000256" key="4">
    <source>
        <dbReference type="ARBA" id="ARBA00022989"/>
    </source>
</evidence>
<organism evidence="7 8">
    <name type="scientific">Pseudonocardia yuanmonensis</name>
    <dbReference type="NCBI Taxonomy" id="1095914"/>
    <lineage>
        <taxon>Bacteria</taxon>
        <taxon>Bacillati</taxon>
        <taxon>Actinomycetota</taxon>
        <taxon>Actinomycetes</taxon>
        <taxon>Pseudonocardiales</taxon>
        <taxon>Pseudonocardiaceae</taxon>
        <taxon>Pseudonocardia</taxon>
    </lineage>
</organism>
<accession>A0ABP8VXM6</accession>
<keyword evidence="3 6" id="KW-0812">Transmembrane</keyword>
<dbReference type="InterPro" id="IPR002293">
    <property type="entry name" value="AA/rel_permease1"/>
</dbReference>
<dbReference type="Pfam" id="PF13520">
    <property type="entry name" value="AA_permease_2"/>
    <property type="match status" value="1"/>
</dbReference>
<feature type="transmembrane region" description="Helical" evidence="6">
    <location>
        <begin position="68"/>
        <end position="89"/>
    </location>
</feature>
<feature type="transmembrane region" description="Helical" evidence="6">
    <location>
        <begin position="422"/>
        <end position="440"/>
    </location>
</feature>
<protein>
    <submittedName>
        <fullName evidence="7">APC family permease</fullName>
    </submittedName>
</protein>
<comment type="subcellular location">
    <subcellularLocation>
        <location evidence="1">Cell membrane</location>
        <topology evidence="1">Multi-pass membrane protein</topology>
    </subcellularLocation>
</comment>
<feature type="transmembrane region" description="Helical" evidence="6">
    <location>
        <begin position="38"/>
        <end position="62"/>
    </location>
</feature>
<name>A0ABP8VXM6_9PSEU</name>
<feature type="transmembrane region" description="Helical" evidence="6">
    <location>
        <begin position="385"/>
        <end position="410"/>
    </location>
</feature>
<feature type="transmembrane region" description="Helical" evidence="6">
    <location>
        <begin position="218"/>
        <end position="240"/>
    </location>
</feature>
<feature type="transmembrane region" description="Helical" evidence="6">
    <location>
        <begin position="306"/>
        <end position="331"/>
    </location>
</feature>
<feature type="transmembrane region" description="Helical" evidence="6">
    <location>
        <begin position="452"/>
        <end position="474"/>
    </location>
</feature>
<dbReference type="PANTHER" id="PTHR42770:SF16">
    <property type="entry name" value="AMINO ACID PERMEASE"/>
    <property type="match status" value="1"/>
</dbReference>
<comment type="caution">
    <text evidence="7">The sequence shown here is derived from an EMBL/GenBank/DDBJ whole genome shotgun (WGS) entry which is preliminary data.</text>
</comment>
<evidence type="ECO:0000313" key="7">
    <source>
        <dbReference type="EMBL" id="GAA4675561.1"/>
    </source>
</evidence>
<dbReference type="PIRSF" id="PIRSF006060">
    <property type="entry name" value="AA_transporter"/>
    <property type="match status" value="1"/>
</dbReference>
<keyword evidence="2" id="KW-1003">Cell membrane</keyword>
<evidence type="ECO:0000256" key="2">
    <source>
        <dbReference type="ARBA" id="ARBA00022475"/>
    </source>
</evidence>
<evidence type="ECO:0000256" key="1">
    <source>
        <dbReference type="ARBA" id="ARBA00004651"/>
    </source>
</evidence>
<dbReference type="PANTHER" id="PTHR42770">
    <property type="entry name" value="AMINO ACID TRANSPORTER-RELATED"/>
    <property type="match status" value="1"/>
</dbReference>
<evidence type="ECO:0000313" key="8">
    <source>
        <dbReference type="Proteomes" id="UP001500325"/>
    </source>
</evidence>
<evidence type="ECO:0000256" key="5">
    <source>
        <dbReference type="ARBA" id="ARBA00023136"/>
    </source>
</evidence>
<proteinExistence type="predicted"/>
<feature type="transmembrane region" description="Helical" evidence="6">
    <location>
        <begin position="180"/>
        <end position="198"/>
    </location>
</feature>
<keyword evidence="8" id="KW-1185">Reference proteome</keyword>
<dbReference type="Proteomes" id="UP001500325">
    <property type="component" value="Unassembled WGS sequence"/>
</dbReference>
<evidence type="ECO:0000256" key="6">
    <source>
        <dbReference type="SAM" id="Phobius"/>
    </source>
</evidence>
<feature type="transmembrane region" description="Helical" evidence="6">
    <location>
        <begin position="352"/>
        <end position="373"/>
    </location>
</feature>
<reference evidence="8" key="1">
    <citation type="journal article" date="2019" name="Int. J. Syst. Evol. Microbiol.">
        <title>The Global Catalogue of Microorganisms (GCM) 10K type strain sequencing project: providing services to taxonomists for standard genome sequencing and annotation.</title>
        <authorList>
            <consortium name="The Broad Institute Genomics Platform"/>
            <consortium name="The Broad Institute Genome Sequencing Center for Infectious Disease"/>
            <person name="Wu L."/>
            <person name="Ma J."/>
        </authorList>
    </citation>
    <scope>NUCLEOTIDE SEQUENCE [LARGE SCALE GENOMIC DNA]</scope>
    <source>
        <strain evidence="8">JCM 18055</strain>
    </source>
</reference>
<dbReference type="InterPro" id="IPR050367">
    <property type="entry name" value="APC_superfamily"/>
</dbReference>
<feature type="transmembrane region" description="Helical" evidence="6">
    <location>
        <begin position="110"/>
        <end position="138"/>
    </location>
</feature>
<keyword evidence="5 6" id="KW-0472">Membrane</keyword>
<feature type="transmembrane region" description="Helical" evidence="6">
    <location>
        <begin position="252"/>
        <end position="276"/>
    </location>
</feature>
<gene>
    <name evidence="7" type="ORF">GCM10023215_04370</name>
</gene>
<dbReference type="RefSeq" id="WP_345377942.1">
    <property type="nucleotide sequence ID" value="NZ_BAABIC010000001.1"/>
</dbReference>
<dbReference type="EMBL" id="BAABIC010000001">
    <property type="protein sequence ID" value="GAA4675561.1"/>
    <property type="molecule type" value="Genomic_DNA"/>
</dbReference>
<dbReference type="Gene3D" id="1.20.1740.10">
    <property type="entry name" value="Amino acid/polyamine transporter I"/>
    <property type="match status" value="1"/>
</dbReference>
<sequence length="480" mass="48562">MTAPEAAGPAVPAAVPGDTPAPATAGSLRRNAIGVPGMIFMVVAATAPLTALSSNISLSLGFGTGPSTVLLLVLVGVVLAVFAAGYVVLSRYVTSAGAYQAFVEFGLGRRAGAATAFVATLAYTIAAAGMVAATGYFAALTWTALTGAEVPWWAFAAVALVITYGLGVRGVEIAQHVTTGISVLQFAIIAALAVAVLVRNPDGWAVPALSPTAAFGPGLAMTLVFCLLCFGGFEATAAYGEEARAPRRSIAVATYAALGILVVVFAFGTWTLAAAFDDVRAVAAEDPGALVVTAADRYLGAWSGPVLSGLVTISFLAAAVAFHNLASRYLFALGRSGLLPRALATVHHRHDTPFVGCRTQAVVAVLLLVPFAIAGADPIVNLFPALSGITSLALVAMMAGCCASLVVAALRRRVTESRWVTVLAPAAAGTVLVAVLVLIVGHYTEVTGSDALVVALMPLSLLVVAAYGVGAATLRGKDES</sequence>
<keyword evidence="4 6" id="KW-1133">Transmembrane helix</keyword>
<feature type="transmembrane region" description="Helical" evidence="6">
    <location>
        <begin position="150"/>
        <end position="168"/>
    </location>
</feature>